<name>A0ABW5NC56_9FLAO</name>
<evidence type="ECO:0000313" key="1">
    <source>
        <dbReference type="EMBL" id="MFD2593122.1"/>
    </source>
</evidence>
<reference evidence="2" key="1">
    <citation type="journal article" date="2019" name="Int. J. Syst. Evol. Microbiol.">
        <title>The Global Catalogue of Microorganisms (GCM) 10K type strain sequencing project: providing services to taxonomists for standard genome sequencing and annotation.</title>
        <authorList>
            <consortium name="The Broad Institute Genomics Platform"/>
            <consortium name="The Broad Institute Genome Sequencing Center for Infectious Disease"/>
            <person name="Wu L."/>
            <person name="Ma J."/>
        </authorList>
    </citation>
    <scope>NUCLEOTIDE SEQUENCE [LARGE SCALE GENOMIC DNA]</scope>
    <source>
        <strain evidence="2">KCTC 42423</strain>
    </source>
</reference>
<dbReference type="InterPro" id="IPR046144">
    <property type="entry name" value="DUF6146"/>
</dbReference>
<dbReference type="PROSITE" id="PS51257">
    <property type="entry name" value="PROKAR_LIPOPROTEIN"/>
    <property type="match status" value="1"/>
</dbReference>
<accession>A0ABW5NC56</accession>
<sequence length="141" mass="16929">MKTILQISLLFIFIYSCSSTNKGKDMNAPITTDIGSDTIRISNDSLSYEIIIIEPGFNAWLVTQRPRGFYSKQFLANRNRQYVIEYNQRVLQPQRFNPNIYEQQINYQSNIDYGYEVNYLLFNYFLFLEQRYRQRFILTRS</sequence>
<dbReference type="Pfam" id="PF19643">
    <property type="entry name" value="DUF6146"/>
    <property type="match status" value="1"/>
</dbReference>
<keyword evidence="2" id="KW-1185">Reference proteome</keyword>
<gene>
    <name evidence="1" type="ORF">ACFSTE_19950</name>
</gene>
<comment type="caution">
    <text evidence="1">The sequence shown here is derived from an EMBL/GenBank/DDBJ whole genome shotgun (WGS) entry which is preliminary data.</text>
</comment>
<evidence type="ECO:0000313" key="2">
    <source>
        <dbReference type="Proteomes" id="UP001597459"/>
    </source>
</evidence>
<protein>
    <submittedName>
        <fullName evidence="1">DUF6146 family protein</fullName>
    </submittedName>
</protein>
<proteinExistence type="predicted"/>
<dbReference type="EMBL" id="JBHULX010000039">
    <property type="protein sequence ID" value="MFD2593122.1"/>
    <property type="molecule type" value="Genomic_DNA"/>
</dbReference>
<organism evidence="1 2">
    <name type="scientific">Aquimarina hainanensis</name>
    <dbReference type="NCBI Taxonomy" id="1578017"/>
    <lineage>
        <taxon>Bacteria</taxon>
        <taxon>Pseudomonadati</taxon>
        <taxon>Bacteroidota</taxon>
        <taxon>Flavobacteriia</taxon>
        <taxon>Flavobacteriales</taxon>
        <taxon>Flavobacteriaceae</taxon>
        <taxon>Aquimarina</taxon>
    </lineage>
</organism>
<dbReference type="RefSeq" id="WP_378255338.1">
    <property type="nucleotide sequence ID" value="NZ_JBHSJV010000001.1"/>
</dbReference>
<dbReference type="Proteomes" id="UP001597459">
    <property type="component" value="Unassembled WGS sequence"/>
</dbReference>